<organism evidence="3 4">
    <name type="scientific">Stutzerimonas stutzeri</name>
    <name type="common">Pseudomonas stutzeri</name>
    <dbReference type="NCBI Taxonomy" id="316"/>
    <lineage>
        <taxon>Bacteria</taxon>
        <taxon>Pseudomonadati</taxon>
        <taxon>Pseudomonadota</taxon>
        <taxon>Gammaproteobacteria</taxon>
        <taxon>Pseudomonadales</taxon>
        <taxon>Pseudomonadaceae</taxon>
        <taxon>Stutzerimonas</taxon>
    </lineage>
</organism>
<feature type="transmembrane region" description="Helical" evidence="1">
    <location>
        <begin position="203"/>
        <end position="222"/>
    </location>
</feature>
<feature type="transmembrane region" description="Helical" evidence="1">
    <location>
        <begin position="178"/>
        <end position="197"/>
    </location>
</feature>
<evidence type="ECO:0000313" key="4">
    <source>
        <dbReference type="Proteomes" id="UP000235925"/>
    </source>
</evidence>
<dbReference type="AlphaFoldDB" id="A0A2N8RZ40"/>
<sequence length="356" mass="39716">MQAPTPANRDNNFDFLRFFAAAMVVFGHSYGLSGQAHQEPLRLFSGSYDSADIAVHVFFVMSGFLIAGSWLNSHSVLDFAAKRALRILPALIVSVLFVVLVVGPLATELSLSEYFAAPGTLAYLSNAVLITEFRLPGVFESNPFAYTVNGSLWTLPYEVLMYVTVLTLGLLKVFGRSMALVGLVLMVGVHFYLIPIYEVQSDLLRKATRLGMFFYAGVVFYLYRQRLVWSWKIAALLVGANLLSARSDYWELVHVLTVPYLTLYLAQLRIPRLAGFGKAGDFSYGLYIFSFPIQQLIMHWTEGQLPLLPFMALGFTASLIAALLSWHLIESPAMALKRYLPRRRRSTATAVATANR</sequence>
<dbReference type="RefSeq" id="WP_102825544.1">
    <property type="nucleotide sequence ID" value="NZ_CP139348.1"/>
</dbReference>
<dbReference type="Pfam" id="PF01757">
    <property type="entry name" value="Acyl_transf_3"/>
    <property type="match status" value="1"/>
</dbReference>
<dbReference type="GO" id="GO:0000271">
    <property type="term" value="P:polysaccharide biosynthetic process"/>
    <property type="evidence" value="ECO:0007669"/>
    <property type="project" value="TreeGrafter"/>
</dbReference>
<dbReference type="InterPro" id="IPR050879">
    <property type="entry name" value="Acyltransferase_3"/>
</dbReference>
<name>A0A2N8RZ40_STUST</name>
<feature type="transmembrane region" description="Helical" evidence="1">
    <location>
        <begin position="53"/>
        <end position="72"/>
    </location>
</feature>
<dbReference type="GO" id="GO:0016020">
    <property type="term" value="C:membrane"/>
    <property type="evidence" value="ECO:0007669"/>
    <property type="project" value="TreeGrafter"/>
</dbReference>
<feature type="transmembrane region" description="Helical" evidence="1">
    <location>
        <begin position="15"/>
        <end position="33"/>
    </location>
</feature>
<keyword evidence="1" id="KW-0812">Transmembrane</keyword>
<keyword evidence="1" id="KW-1133">Transmembrane helix</keyword>
<dbReference type="PANTHER" id="PTHR23028:SF53">
    <property type="entry name" value="ACYL_TRANSF_3 DOMAIN-CONTAINING PROTEIN"/>
    <property type="match status" value="1"/>
</dbReference>
<keyword evidence="3" id="KW-0012">Acyltransferase</keyword>
<feature type="domain" description="Acyltransferase 3" evidence="2">
    <location>
        <begin position="11"/>
        <end position="325"/>
    </location>
</feature>
<dbReference type="OrthoDB" id="9767863at2"/>
<feature type="transmembrane region" description="Helical" evidence="1">
    <location>
        <begin position="152"/>
        <end position="171"/>
    </location>
</feature>
<dbReference type="PANTHER" id="PTHR23028">
    <property type="entry name" value="ACETYLTRANSFERASE"/>
    <property type="match status" value="1"/>
</dbReference>
<accession>A0A2N8RZ40</accession>
<feature type="transmembrane region" description="Helical" evidence="1">
    <location>
        <begin position="84"/>
        <end position="106"/>
    </location>
</feature>
<feature type="transmembrane region" description="Helical" evidence="1">
    <location>
        <begin position="307"/>
        <end position="329"/>
    </location>
</feature>
<gene>
    <name evidence="3" type="ORF">CXK92_13480</name>
</gene>
<dbReference type="EMBL" id="POUN01000004">
    <property type="protein sequence ID" value="PNF79654.1"/>
    <property type="molecule type" value="Genomic_DNA"/>
</dbReference>
<comment type="caution">
    <text evidence="3">The sequence shown here is derived from an EMBL/GenBank/DDBJ whole genome shotgun (WGS) entry which is preliminary data.</text>
</comment>
<keyword evidence="3" id="KW-0808">Transferase</keyword>
<dbReference type="GO" id="GO:0016747">
    <property type="term" value="F:acyltransferase activity, transferring groups other than amino-acyl groups"/>
    <property type="evidence" value="ECO:0007669"/>
    <property type="project" value="InterPro"/>
</dbReference>
<evidence type="ECO:0000259" key="2">
    <source>
        <dbReference type="Pfam" id="PF01757"/>
    </source>
</evidence>
<dbReference type="Proteomes" id="UP000235925">
    <property type="component" value="Unassembled WGS sequence"/>
</dbReference>
<evidence type="ECO:0000313" key="3">
    <source>
        <dbReference type="EMBL" id="PNF79654.1"/>
    </source>
</evidence>
<feature type="transmembrane region" description="Helical" evidence="1">
    <location>
        <begin position="282"/>
        <end position="301"/>
    </location>
</feature>
<protein>
    <submittedName>
        <fullName evidence="3">Acyltransferase</fullName>
    </submittedName>
</protein>
<dbReference type="InterPro" id="IPR002656">
    <property type="entry name" value="Acyl_transf_3_dom"/>
</dbReference>
<evidence type="ECO:0000256" key="1">
    <source>
        <dbReference type="SAM" id="Phobius"/>
    </source>
</evidence>
<reference evidence="3 4" key="1">
    <citation type="submission" date="2018-01" db="EMBL/GenBank/DDBJ databases">
        <title>Denitrification phenotypes of diverse strains of Pseudomonas stutzeri.</title>
        <authorList>
            <person name="Milligan D.A."/>
            <person name="Bergaust L."/>
            <person name="Bakken L.R."/>
            <person name="Frostegard A."/>
        </authorList>
    </citation>
    <scope>NUCLEOTIDE SEQUENCE [LARGE SCALE GENOMIC DNA]</scope>
    <source>
        <strain evidence="3 4">KC</strain>
    </source>
</reference>
<keyword evidence="1" id="KW-0472">Membrane</keyword>
<proteinExistence type="predicted"/>